<dbReference type="EMBL" id="JARK01001420">
    <property type="protein sequence ID" value="EYC05019.1"/>
    <property type="molecule type" value="Genomic_DNA"/>
</dbReference>
<comment type="caution">
    <text evidence="1">The sequence shown here is derived from an EMBL/GenBank/DDBJ whole genome shotgun (WGS) entry which is preliminary data.</text>
</comment>
<gene>
    <name evidence="1" type="primary">Acey_s0084.g1734</name>
    <name evidence="1" type="ORF">Y032_0084g1734</name>
</gene>
<name>A0A016TPT6_9BILA</name>
<evidence type="ECO:0000313" key="1">
    <source>
        <dbReference type="EMBL" id="EYC05019.1"/>
    </source>
</evidence>
<keyword evidence="2" id="KW-1185">Reference proteome</keyword>
<dbReference type="AlphaFoldDB" id="A0A016TPT6"/>
<organism evidence="1 2">
    <name type="scientific">Ancylostoma ceylanicum</name>
    <dbReference type="NCBI Taxonomy" id="53326"/>
    <lineage>
        <taxon>Eukaryota</taxon>
        <taxon>Metazoa</taxon>
        <taxon>Ecdysozoa</taxon>
        <taxon>Nematoda</taxon>
        <taxon>Chromadorea</taxon>
        <taxon>Rhabditida</taxon>
        <taxon>Rhabditina</taxon>
        <taxon>Rhabditomorpha</taxon>
        <taxon>Strongyloidea</taxon>
        <taxon>Ancylostomatidae</taxon>
        <taxon>Ancylostomatinae</taxon>
        <taxon>Ancylostoma</taxon>
    </lineage>
</organism>
<dbReference type="Proteomes" id="UP000024635">
    <property type="component" value="Unassembled WGS sequence"/>
</dbReference>
<evidence type="ECO:0000313" key="2">
    <source>
        <dbReference type="Proteomes" id="UP000024635"/>
    </source>
</evidence>
<accession>A0A016TPT6</accession>
<protein>
    <submittedName>
        <fullName evidence="1">Uncharacterized protein</fullName>
    </submittedName>
</protein>
<reference evidence="2" key="1">
    <citation type="journal article" date="2015" name="Nat. Genet.">
        <title>The genome and transcriptome of the zoonotic hookworm Ancylostoma ceylanicum identify infection-specific gene families.</title>
        <authorList>
            <person name="Schwarz E.M."/>
            <person name="Hu Y."/>
            <person name="Antoshechkin I."/>
            <person name="Miller M.M."/>
            <person name="Sternberg P.W."/>
            <person name="Aroian R.V."/>
        </authorList>
    </citation>
    <scope>NUCLEOTIDE SEQUENCE</scope>
    <source>
        <strain evidence="2">HY135</strain>
    </source>
</reference>
<sequence length="77" mass="9095">MNNRYRAVYTRCDYQANASICGRFPMKTGQRGIEILNEKKARPPRRRKRVRLSCECDATNPYSSSYRRTRVSRTHPV</sequence>
<proteinExistence type="predicted"/>